<evidence type="ECO:0000256" key="2">
    <source>
        <dbReference type="ARBA" id="ARBA00022676"/>
    </source>
</evidence>
<keyword evidence="3 6" id="KW-0808">Transferase</keyword>
<accession>A0ABN8R4D4</accession>
<keyword evidence="2 6" id="KW-0328">Glycosyltransferase</keyword>
<evidence type="ECO:0000256" key="5">
    <source>
        <dbReference type="ARBA" id="ARBA00023242"/>
    </source>
</evidence>
<dbReference type="SUPFAM" id="SSF52949">
    <property type="entry name" value="Macro domain-like"/>
    <property type="match status" value="2"/>
</dbReference>
<feature type="domain" description="PARP catalytic" evidence="8">
    <location>
        <begin position="827"/>
        <end position="1014"/>
    </location>
</feature>
<reference evidence="10 11" key="1">
    <citation type="submission" date="2022-05" db="EMBL/GenBank/DDBJ databases">
        <authorList>
            <consortium name="Genoscope - CEA"/>
            <person name="William W."/>
        </authorList>
    </citation>
    <scope>NUCLEOTIDE SEQUENCE [LARGE SCALE GENOMIC DNA]</scope>
</reference>
<comment type="subcellular location">
    <subcellularLocation>
        <location evidence="1">Nucleus</location>
    </subcellularLocation>
</comment>
<evidence type="ECO:0000256" key="1">
    <source>
        <dbReference type="ARBA" id="ARBA00004123"/>
    </source>
</evidence>
<feature type="non-terminal residue" evidence="10">
    <location>
        <position position="1"/>
    </location>
</feature>
<name>A0ABN8R4D4_9CNID</name>
<protein>
    <recommendedName>
        <fullName evidence="6">Poly [ADP-ribose] polymerase</fullName>
        <shortName evidence="6">PARP</shortName>
        <ecNumber evidence="6">2.4.2.-</ecNumber>
    </recommendedName>
</protein>
<dbReference type="Proteomes" id="UP001159405">
    <property type="component" value="Unassembled WGS sequence"/>
</dbReference>
<feature type="domain" description="Macro" evidence="9">
    <location>
        <begin position="534"/>
        <end position="719"/>
    </location>
</feature>
<dbReference type="InterPro" id="IPR002589">
    <property type="entry name" value="Macro_dom"/>
</dbReference>
<dbReference type="Pfam" id="PF01661">
    <property type="entry name" value="Macro"/>
    <property type="match status" value="2"/>
</dbReference>
<dbReference type="Gene3D" id="3.30.720.50">
    <property type="match status" value="1"/>
</dbReference>
<evidence type="ECO:0000313" key="10">
    <source>
        <dbReference type="EMBL" id="CAH3174059.1"/>
    </source>
</evidence>
<dbReference type="Gene3D" id="3.90.228.10">
    <property type="match status" value="1"/>
</dbReference>
<dbReference type="CDD" id="cd01439">
    <property type="entry name" value="TCCD_inducible_PARP_like"/>
    <property type="match status" value="1"/>
</dbReference>
<dbReference type="InterPro" id="IPR037197">
    <property type="entry name" value="WWE_dom_sf"/>
</dbReference>
<dbReference type="PROSITE" id="PS51059">
    <property type="entry name" value="PARP_CATALYTIC"/>
    <property type="match status" value="1"/>
</dbReference>
<keyword evidence="5" id="KW-0539">Nucleus</keyword>
<dbReference type="EMBL" id="CALNXK010000187">
    <property type="protein sequence ID" value="CAH3174059.1"/>
    <property type="molecule type" value="Genomic_DNA"/>
</dbReference>
<dbReference type="PANTHER" id="PTHR14453:SF102">
    <property type="entry name" value="PROTEIN MONO-ADP-RIBOSYLTRANSFERASE PARP14-LIKE"/>
    <property type="match status" value="1"/>
</dbReference>
<dbReference type="Gene3D" id="3.40.220.10">
    <property type="entry name" value="Leucine Aminopeptidase, subunit E, domain 1"/>
    <property type="match status" value="2"/>
</dbReference>
<proteinExistence type="predicted"/>
<keyword evidence="4 6" id="KW-0520">NAD</keyword>
<evidence type="ECO:0000259" key="8">
    <source>
        <dbReference type="PROSITE" id="PS51059"/>
    </source>
</evidence>
<organism evidence="10 11">
    <name type="scientific">Porites lobata</name>
    <dbReference type="NCBI Taxonomy" id="104759"/>
    <lineage>
        <taxon>Eukaryota</taxon>
        <taxon>Metazoa</taxon>
        <taxon>Cnidaria</taxon>
        <taxon>Anthozoa</taxon>
        <taxon>Hexacorallia</taxon>
        <taxon>Scleractinia</taxon>
        <taxon>Fungiina</taxon>
        <taxon>Poritidae</taxon>
        <taxon>Porites</taxon>
    </lineage>
</organism>
<dbReference type="SUPFAM" id="SSF56399">
    <property type="entry name" value="ADP-ribosylation"/>
    <property type="match status" value="1"/>
</dbReference>
<dbReference type="InterPro" id="IPR052056">
    <property type="entry name" value="Mono-ARTD/PARP"/>
</dbReference>
<dbReference type="InterPro" id="IPR043472">
    <property type="entry name" value="Macro_dom-like"/>
</dbReference>
<dbReference type="PROSITE" id="PS51154">
    <property type="entry name" value="MACRO"/>
    <property type="match status" value="2"/>
</dbReference>
<dbReference type="InterPro" id="IPR012317">
    <property type="entry name" value="Poly(ADP-ribose)pol_cat_dom"/>
</dbReference>
<evidence type="ECO:0000256" key="3">
    <source>
        <dbReference type="ARBA" id="ARBA00022679"/>
    </source>
</evidence>
<keyword evidence="11" id="KW-1185">Reference proteome</keyword>
<feature type="region of interest" description="Disordered" evidence="7">
    <location>
        <begin position="299"/>
        <end position="318"/>
    </location>
</feature>
<evidence type="ECO:0000256" key="7">
    <source>
        <dbReference type="SAM" id="MobiDB-lite"/>
    </source>
</evidence>
<feature type="domain" description="Macro" evidence="9">
    <location>
        <begin position="322"/>
        <end position="493"/>
    </location>
</feature>
<sequence length="1014" mass="113092">KVQLCGKNFKKKNKELEIKIDTEEEEIYFECPQPQYLEATMKFHKQYSGMVEKKLSLSKNILEILSLDEGLEKVKYELEKNNVEAVFVIDSEAWIIGTSVAHADKAASLVGKMTSEVKVRVDANSQHLLKTTEWRELCEQLNTISTVRVYRNNWNDTYVSGFKEDVHEAMKTLTTYLDDYCIREEQMKCSSKLVRKYLSELRQDDLSSIEVQLKDFEVKIQTGRGDEEFVIGGNKEGIKRAKRKLQDLADSTECEIFDVKQPGLKKRFASGNGETLVSTVAKDHACVIQVQKQFDVQTPVKKSDSSKNDSEEEDMAAAASSAVPSTFVMGCGHKISWKSGNIVAQQADMLVSSQGACSQAIVNVGGQVMRQNLVTPNTGDIAVTPGYNQACNHVIHTNCSKWHGGTGEQVLRGIIQMCLQKADELGGPSIVFPVIGTGKLYFPQDIASKIMLEETINFCQNNPSSVVKDIRFAVFQQDQALTAAFAQEFDKLQSKYRIRPGYTMGGFLRNLRSKLGRVHQSPARPAVGVSVEGLAYPRASRQRGVNIKVVSGDFTKENTDAIMNINSTDMNMSNAGDLSKAILAAGGMQIQQECSQYSNQPAGTAVMTGSGNLAVRHIIHIIPEHYVTFLFIIKYDEVAERPRIANQRKNTATNSSSTSDHSVKILVVGKDRGSVGKAVGALKKRFPEACTTQKVENETVSKLSPKQINNLRRKAKELDVKLEIEGDVDRIVVKGGPVEVPVMVGEIWQEINERNKKIQEEEQAMMLSKSVEWSYEIQGGKMVFSQKAKGKLEMAHIKEQPTVQISLLGDKFNIDLKNKTGRGQQNAPMPRPDMEVHIVTLAPVSSEYQSVLSKFQATARGMHIQKIERIQNPHLYKQYVLRKQKMDKDNGGNNERQLFHGTDARNISATNTQGFNRSFCGAHGTKYGRGVYFVRDASYSAGYAGSGIGGRFMYLSRVLVGKYCAGNSSMIVPPPKDRYRPEILYESVVDNPANPSIFVVFYDTQCYPEYLITF</sequence>
<dbReference type="Pfam" id="PF00644">
    <property type="entry name" value="PARP"/>
    <property type="match status" value="1"/>
</dbReference>
<evidence type="ECO:0000313" key="11">
    <source>
        <dbReference type="Proteomes" id="UP001159405"/>
    </source>
</evidence>
<dbReference type="SMART" id="SM00506">
    <property type="entry name" value="A1pp"/>
    <property type="match status" value="1"/>
</dbReference>
<evidence type="ECO:0000259" key="9">
    <source>
        <dbReference type="PROSITE" id="PS51154"/>
    </source>
</evidence>
<dbReference type="PANTHER" id="PTHR14453">
    <property type="entry name" value="PARP/ZINC FINGER CCCH TYPE DOMAIN CONTAINING PROTEIN"/>
    <property type="match status" value="1"/>
</dbReference>
<evidence type="ECO:0000256" key="4">
    <source>
        <dbReference type="ARBA" id="ARBA00023027"/>
    </source>
</evidence>
<dbReference type="EC" id="2.4.2.-" evidence="6"/>
<gene>
    <name evidence="10" type="ORF">PLOB_00014595</name>
</gene>
<evidence type="ECO:0000256" key="6">
    <source>
        <dbReference type="RuleBase" id="RU362114"/>
    </source>
</evidence>
<comment type="caution">
    <text evidence="10">The sequence shown here is derived from an EMBL/GenBank/DDBJ whole genome shotgun (WGS) entry which is preliminary data.</text>
</comment>